<name>A0A5N6KRE3_9ROSI</name>
<dbReference type="Proteomes" id="UP000327013">
    <property type="component" value="Unassembled WGS sequence"/>
</dbReference>
<gene>
    <name evidence="1" type="ORF">FH972_022023</name>
</gene>
<comment type="caution">
    <text evidence="1">The sequence shown here is derived from an EMBL/GenBank/DDBJ whole genome shotgun (WGS) entry which is preliminary data.</text>
</comment>
<accession>A0A5N6KRE3</accession>
<organism evidence="1 2">
    <name type="scientific">Carpinus fangiana</name>
    <dbReference type="NCBI Taxonomy" id="176857"/>
    <lineage>
        <taxon>Eukaryota</taxon>
        <taxon>Viridiplantae</taxon>
        <taxon>Streptophyta</taxon>
        <taxon>Embryophyta</taxon>
        <taxon>Tracheophyta</taxon>
        <taxon>Spermatophyta</taxon>
        <taxon>Magnoliopsida</taxon>
        <taxon>eudicotyledons</taxon>
        <taxon>Gunneridae</taxon>
        <taxon>Pentapetalae</taxon>
        <taxon>rosids</taxon>
        <taxon>fabids</taxon>
        <taxon>Fagales</taxon>
        <taxon>Betulaceae</taxon>
        <taxon>Carpinus</taxon>
    </lineage>
</organism>
<reference evidence="1 2" key="1">
    <citation type="submission" date="2019-06" db="EMBL/GenBank/DDBJ databases">
        <title>A chromosomal-level reference genome of Carpinus fangiana (Coryloideae, Betulaceae).</title>
        <authorList>
            <person name="Yang X."/>
            <person name="Wang Z."/>
            <person name="Zhang L."/>
            <person name="Hao G."/>
            <person name="Liu J."/>
            <person name="Yang Y."/>
        </authorList>
    </citation>
    <scope>NUCLEOTIDE SEQUENCE [LARGE SCALE GENOMIC DNA]</scope>
    <source>
        <strain evidence="1">Cfa_2016G</strain>
        <tissue evidence="1">Leaf</tissue>
    </source>
</reference>
<evidence type="ECO:0000313" key="2">
    <source>
        <dbReference type="Proteomes" id="UP000327013"/>
    </source>
</evidence>
<keyword evidence="2" id="KW-1185">Reference proteome</keyword>
<proteinExistence type="predicted"/>
<protein>
    <submittedName>
        <fullName evidence="1">Uncharacterized protein</fullName>
    </submittedName>
</protein>
<dbReference type="AlphaFoldDB" id="A0A5N6KRE3"/>
<evidence type="ECO:0000313" key="1">
    <source>
        <dbReference type="EMBL" id="KAB8339087.1"/>
    </source>
</evidence>
<dbReference type="EMBL" id="VIBQ01000010">
    <property type="protein sequence ID" value="KAB8339087.1"/>
    <property type="molecule type" value="Genomic_DNA"/>
</dbReference>
<sequence length="245" mass="26367">MSDDGGPHLAPSHITAHTGPATASRNFSTANSVSQCPLYLLFLSIASGDRTGCGGMSSTLRPTASERQPQTTPIRDTFWLSSNGSFAIASPTEFFFVVFSPKLKLASAHLPPKQKPGCKTARTATAMIIIGPSSTMKATSSFAMSLSNPPCNSATRKMHRTKTARSTQVTMNKASEATWKERPATMMSVPVCTVASVSPTEAIAPPAACRINEIMSQVTKTMLYMAGRMREKCTPYTCTRRARHR</sequence>